<organism evidence="1 2">
    <name type="scientific">Arthrobacter agilis</name>
    <dbReference type="NCBI Taxonomy" id="37921"/>
    <lineage>
        <taxon>Bacteria</taxon>
        <taxon>Bacillati</taxon>
        <taxon>Actinomycetota</taxon>
        <taxon>Actinomycetes</taxon>
        <taxon>Micrococcales</taxon>
        <taxon>Micrococcaceae</taxon>
        <taxon>Arthrobacter</taxon>
    </lineage>
</organism>
<dbReference type="Proteomes" id="UP000239187">
    <property type="component" value="Chromosome"/>
</dbReference>
<dbReference type="AlphaFoldDB" id="A0A2L0UFE8"/>
<accession>A0A2L0UFE8</accession>
<evidence type="ECO:0000313" key="2">
    <source>
        <dbReference type="Proteomes" id="UP000239187"/>
    </source>
</evidence>
<protein>
    <submittedName>
        <fullName evidence="1">Acetoin utilization protein AcuC</fullName>
    </submittedName>
</protein>
<reference evidence="1 2" key="1">
    <citation type="submission" date="2017-11" db="EMBL/GenBank/DDBJ databases">
        <title>Draft genome of Arthrobacter agilis strain UMCV2, a plant growth-promoting rhizobacterium and biocontrol capacity of phytopathogenic fungi.</title>
        <authorList>
            <person name="Martinez-Camara R."/>
            <person name="Santoyo G."/>
            <person name="Moreno-Hagelsieb G."/>
            <person name="Valencia-Cantero E."/>
        </authorList>
    </citation>
    <scope>NUCLEOTIDE SEQUENCE [LARGE SCALE GENOMIC DNA]</scope>
    <source>
        <strain evidence="1 2">UMCV2</strain>
    </source>
</reference>
<proteinExistence type="predicted"/>
<dbReference type="EMBL" id="CP024915">
    <property type="protein sequence ID" value="AUZ87969.1"/>
    <property type="molecule type" value="Genomic_DNA"/>
</dbReference>
<gene>
    <name evidence="1" type="ORF">CVO76_10280</name>
</gene>
<sequence length="98" mass="10723">TREGGGYALASVVPRAWTLLVAVAAGAALGPGSEVPAAWREYVLERHGIDAPRLMGDGADTWWRSWEVGYDPDDDLDRTVMATRKAVFPLHGLDPWFD</sequence>
<feature type="non-terminal residue" evidence="1">
    <location>
        <position position="1"/>
    </location>
</feature>
<evidence type="ECO:0000313" key="1">
    <source>
        <dbReference type="EMBL" id="AUZ87969.1"/>
    </source>
</evidence>
<name>A0A2L0UFE8_9MICC</name>